<comment type="caution">
    <text evidence="8">The sequence shown here is derived from an EMBL/GenBank/DDBJ whole genome shotgun (WGS) entry which is preliminary data.</text>
</comment>
<feature type="domain" description="RagB/SusD" evidence="6">
    <location>
        <begin position="338"/>
        <end position="471"/>
    </location>
</feature>
<evidence type="ECO:0000313" key="9">
    <source>
        <dbReference type="Proteomes" id="UP001597032"/>
    </source>
</evidence>
<organism evidence="8 9">
    <name type="scientific">Lutibacter aestuarii</name>
    <dbReference type="NCBI Taxonomy" id="861111"/>
    <lineage>
        <taxon>Bacteria</taxon>
        <taxon>Pseudomonadati</taxon>
        <taxon>Bacteroidota</taxon>
        <taxon>Flavobacteriia</taxon>
        <taxon>Flavobacteriales</taxon>
        <taxon>Flavobacteriaceae</taxon>
        <taxon>Lutibacter</taxon>
    </lineage>
</organism>
<dbReference type="Pfam" id="PF07980">
    <property type="entry name" value="SusD_RagB"/>
    <property type="match status" value="1"/>
</dbReference>
<proteinExistence type="inferred from homology"/>
<evidence type="ECO:0000256" key="1">
    <source>
        <dbReference type="ARBA" id="ARBA00004442"/>
    </source>
</evidence>
<dbReference type="Pfam" id="PF14322">
    <property type="entry name" value="SusD-like_3"/>
    <property type="match status" value="1"/>
</dbReference>
<dbReference type="InterPro" id="IPR012944">
    <property type="entry name" value="SusD_RagB_dom"/>
</dbReference>
<dbReference type="InterPro" id="IPR011990">
    <property type="entry name" value="TPR-like_helical_dom_sf"/>
</dbReference>
<dbReference type="PROSITE" id="PS51257">
    <property type="entry name" value="PROKAR_LIPOPROTEIN"/>
    <property type="match status" value="1"/>
</dbReference>
<dbReference type="InterPro" id="IPR033985">
    <property type="entry name" value="SusD-like_N"/>
</dbReference>
<keyword evidence="4" id="KW-0472">Membrane</keyword>
<feature type="domain" description="SusD-like N-terminal" evidence="7">
    <location>
        <begin position="19"/>
        <end position="227"/>
    </location>
</feature>
<sequence>MKRIILIILGVLIISCGDDFLDVSPSQSLPPSEAFKDITAVGQTVLGMYSGIQGDEYYSYFMIAMPAVKGDDFQTRQTGKRSQNLYRFNETAESDNGGAGFWDQAYYVLNIANSIIENIDAVQTNSAEEEVLKQQYKGEALAMRALINFDLVRIYGKPYSVDNSVLAAPLITRTQTPEDDPERATVSQMYTQIVQDYEAAVNLLTDEINNGQFNSWTVKALLSRVYLYMENNSDALALAKDVIDNSPYSLVSYENYASSFSQDFNSERIFEIVNTNADNPGSRETIGYVAGPQFSTSGYGAIITTEVFENLISSEPNDVRNTMFAEDDSGNSKGYYKKWPGKPGSSVILNNIPVVRLSEVYLIAAEAAVKSNNSFDANYYLGEVMKRANPTVSVPSSPTLNDVLTERRKELALEGHRFFDLMRNNLTIIREGGRHLVGTPTNITNSDTRTIFPIPQKEIRKSDALVQNPGY</sequence>
<keyword evidence="9" id="KW-1185">Reference proteome</keyword>
<keyword evidence="5" id="KW-0998">Cell outer membrane</keyword>
<dbReference type="EMBL" id="JBHTIC010000002">
    <property type="protein sequence ID" value="MFD0760878.1"/>
    <property type="molecule type" value="Genomic_DNA"/>
</dbReference>
<comment type="subcellular location">
    <subcellularLocation>
        <location evidence="1">Cell outer membrane</location>
    </subcellularLocation>
</comment>
<evidence type="ECO:0000313" key="8">
    <source>
        <dbReference type="EMBL" id="MFD0760878.1"/>
    </source>
</evidence>
<dbReference type="Gene3D" id="1.25.40.390">
    <property type="match status" value="1"/>
</dbReference>
<reference evidence="9" key="1">
    <citation type="journal article" date="2019" name="Int. J. Syst. Evol. Microbiol.">
        <title>The Global Catalogue of Microorganisms (GCM) 10K type strain sequencing project: providing services to taxonomists for standard genome sequencing and annotation.</title>
        <authorList>
            <consortium name="The Broad Institute Genomics Platform"/>
            <consortium name="The Broad Institute Genome Sequencing Center for Infectious Disease"/>
            <person name="Wu L."/>
            <person name="Ma J."/>
        </authorList>
    </citation>
    <scope>NUCLEOTIDE SEQUENCE [LARGE SCALE GENOMIC DNA]</scope>
    <source>
        <strain evidence="9">CCUG 60022</strain>
    </source>
</reference>
<dbReference type="Gene3D" id="1.25.40.900">
    <property type="match status" value="1"/>
</dbReference>
<dbReference type="SUPFAM" id="SSF48452">
    <property type="entry name" value="TPR-like"/>
    <property type="match status" value="1"/>
</dbReference>
<comment type="similarity">
    <text evidence="2">Belongs to the SusD family.</text>
</comment>
<keyword evidence="3" id="KW-0732">Signal</keyword>
<evidence type="ECO:0000256" key="3">
    <source>
        <dbReference type="ARBA" id="ARBA00022729"/>
    </source>
</evidence>
<dbReference type="CDD" id="cd08977">
    <property type="entry name" value="SusD"/>
    <property type="match status" value="1"/>
</dbReference>
<protein>
    <submittedName>
        <fullName evidence="8">RagB/SusD family nutrient uptake outer membrane protein</fullName>
    </submittedName>
</protein>
<evidence type="ECO:0000256" key="5">
    <source>
        <dbReference type="ARBA" id="ARBA00023237"/>
    </source>
</evidence>
<evidence type="ECO:0000259" key="6">
    <source>
        <dbReference type="Pfam" id="PF07980"/>
    </source>
</evidence>
<gene>
    <name evidence="8" type="ORF">ACFQZW_02155</name>
</gene>
<evidence type="ECO:0000259" key="7">
    <source>
        <dbReference type="Pfam" id="PF14322"/>
    </source>
</evidence>
<dbReference type="Gene3D" id="2.20.20.130">
    <property type="match status" value="1"/>
</dbReference>
<dbReference type="Proteomes" id="UP001597032">
    <property type="component" value="Unassembled WGS sequence"/>
</dbReference>
<dbReference type="RefSeq" id="WP_298288200.1">
    <property type="nucleotide sequence ID" value="NZ_JBHTIC010000002.1"/>
</dbReference>
<evidence type="ECO:0000256" key="4">
    <source>
        <dbReference type="ARBA" id="ARBA00023136"/>
    </source>
</evidence>
<name>A0ABW2Z4M5_9FLAO</name>
<evidence type="ECO:0000256" key="2">
    <source>
        <dbReference type="ARBA" id="ARBA00006275"/>
    </source>
</evidence>
<accession>A0ABW2Z4M5</accession>